<evidence type="ECO:0000256" key="1">
    <source>
        <dbReference type="ARBA" id="ARBA00022603"/>
    </source>
</evidence>
<dbReference type="PANTHER" id="PTHR43861">
    <property type="entry name" value="TRANS-ACONITATE 2-METHYLTRANSFERASE-RELATED"/>
    <property type="match status" value="1"/>
</dbReference>
<protein>
    <submittedName>
        <fullName evidence="4">Class I SAM-dependent methyltransferase</fullName>
    </submittedName>
</protein>
<dbReference type="Pfam" id="PF13649">
    <property type="entry name" value="Methyltransf_25"/>
    <property type="match status" value="1"/>
</dbReference>
<dbReference type="Gene3D" id="3.40.50.150">
    <property type="entry name" value="Vaccinia Virus protein VP39"/>
    <property type="match status" value="1"/>
</dbReference>
<reference evidence="4 5" key="1">
    <citation type="submission" date="2019-03" db="EMBL/GenBank/DDBJ databases">
        <title>Ramlibacter henchirensis DSM 14656, whole genome shotgun sequence.</title>
        <authorList>
            <person name="Zhang X."/>
            <person name="Feng G."/>
            <person name="Zhu H."/>
        </authorList>
    </citation>
    <scope>NUCLEOTIDE SEQUENCE [LARGE SCALE GENOMIC DNA]</scope>
    <source>
        <strain evidence="4 5">DSM 14656</strain>
    </source>
</reference>
<keyword evidence="2 4" id="KW-0808">Transferase</keyword>
<evidence type="ECO:0000313" key="5">
    <source>
        <dbReference type="Proteomes" id="UP000298180"/>
    </source>
</evidence>
<evidence type="ECO:0000259" key="3">
    <source>
        <dbReference type="Pfam" id="PF13649"/>
    </source>
</evidence>
<dbReference type="AlphaFoldDB" id="A0A4Z0C7F5"/>
<organism evidence="4 5">
    <name type="scientific">Ramlibacter henchirensis</name>
    <dbReference type="NCBI Taxonomy" id="204072"/>
    <lineage>
        <taxon>Bacteria</taxon>
        <taxon>Pseudomonadati</taxon>
        <taxon>Pseudomonadota</taxon>
        <taxon>Betaproteobacteria</taxon>
        <taxon>Burkholderiales</taxon>
        <taxon>Comamonadaceae</taxon>
        <taxon>Ramlibacter</taxon>
    </lineage>
</organism>
<dbReference type="Proteomes" id="UP000298180">
    <property type="component" value="Unassembled WGS sequence"/>
</dbReference>
<accession>A0A4Z0C7F5</accession>
<dbReference type="EMBL" id="SMLM01000001">
    <property type="protein sequence ID" value="TFZ06029.1"/>
    <property type="molecule type" value="Genomic_DNA"/>
</dbReference>
<name>A0A4Z0C7F5_9BURK</name>
<dbReference type="InterPro" id="IPR029063">
    <property type="entry name" value="SAM-dependent_MTases_sf"/>
</dbReference>
<dbReference type="InterPro" id="IPR041698">
    <property type="entry name" value="Methyltransf_25"/>
</dbReference>
<dbReference type="RefSeq" id="WP_135262115.1">
    <property type="nucleotide sequence ID" value="NZ_SMLM01000001.1"/>
</dbReference>
<evidence type="ECO:0000256" key="2">
    <source>
        <dbReference type="ARBA" id="ARBA00022679"/>
    </source>
</evidence>
<comment type="caution">
    <text evidence="4">The sequence shown here is derived from an EMBL/GenBank/DDBJ whole genome shotgun (WGS) entry which is preliminary data.</text>
</comment>
<dbReference type="CDD" id="cd02440">
    <property type="entry name" value="AdoMet_MTases"/>
    <property type="match status" value="1"/>
</dbReference>
<dbReference type="GO" id="GO:0008168">
    <property type="term" value="F:methyltransferase activity"/>
    <property type="evidence" value="ECO:0007669"/>
    <property type="project" value="UniProtKB-KW"/>
</dbReference>
<gene>
    <name evidence="4" type="ORF">EZ313_05105</name>
</gene>
<dbReference type="GO" id="GO:0032259">
    <property type="term" value="P:methylation"/>
    <property type="evidence" value="ECO:0007669"/>
    <property type="project" value="UniProtKB-KW"/>
</dbReference>
<keyword evidence="1 4" id="KW-0489">Methyltransferase</keyword>
<dbReference type="PANTHER" id="PTHR43861:SF1">
    <property type="entry name" value="TRANS-ACONITATE 2-METHYLTRANSFERASE"/>
    <property type="match status" value="1"/>
</dbReference>
<dbReference type="SUPFAM" id="SSF53335">
    <property type="entry name" value="S-adenosyl-L-methionine-dependent methyltransferases"/>
    <property type="match status" value="1"/>
</dbReference>
<dbReference type="OrthoDB" id="5642573at2"/>
<keyword evidence="5" id="KW-1185">Reference proteome</keyword>
<proteinExistence type="predicted"/>
<feature type="domain" description="Methyltransferase" evidence="3">
    <location>
        <begin position="45"/>
        <end position="138"/>
    </location>
</feature>
<sequence length="258" mass="29544">MKQLNAATWLDPGMVACYAGDTGLQGAEARILSELRPRMGAWSMLDVGVGGGRTTRHFAPAVADYVGVDISPSMVEHCRREFGSGHCRFEVTDVRELSALGKRRFDLVLFSYNGLDYLTHEDRLRALEQIHEACRPGGYFCFSTHNIEALPHLMRLRAQYTRDPEWLWRNLGNWFRWRLRHARHVARVAAQRREWAIVNDGAHECRLETYYVRPAAQLAQLEPAFGGTRVFSVDGQELAREDLESTDGDWLYFLCQAR</sequence>
<evidence type="ECO:0000313" key="4">
    <source>
        <dbReference type="EMBL" id="TFZ06029.1"/>
    </source>
</evidence>